<proteinExistence type="predicted"/>
<organism evidence="1 2">
    <name type="scientific">Nocardioides bruguierae</name>
    <dbReference type="NCBI Taxonomy" id="2945102"/>
    <lineage>
        <taxon>Bacteria</taxon>
        <taxon>Bacillati</taxon>
        <taxon>Actinomycetota</taxon>
        <taxon>Actinomycetes</taxon>
        <taxon>Propionibacteriales</taxon>
        <taxon>Nocardioidaceae</taxon>
        <taxon>Nocardioides</taxon>
    </lineage>
</organism>
<protein>
    <submittedName>
        <fullName evidence="1">Uncharacterized protein</fullName>
    </submittedName>
</protein>
<dbReference type="RefSeq" id="WP_250828696.1">
    <property type="nucleotide sequence ID" value="NZ_JAMOIL010000037.1"/>
</dbReference>
<evidence type="ECO:0000313" key="2">
    <source>
        <dbReference type="Proteomes" id="UP001139485"/>
    </source>
</evidence>
<dbReference type="EMBL" id="JAMOIL010000037">
    <property type="protein sequence ID" value="MCM0622489.1"/>
    <property type="molecule type" value="Genomic_DNA"/>
</dbReference>
<evidence type="ECO:0000313" key="1">
    <source>
        <dbReference type="EMBL" id="MCM0622489.1"/>
    </source>
</evidence>
<sequence>MSETETPDPLVTLLEVHQARAATRRACICGAGDLDTLVNSALSTIWQWQHVADVIRAAGWVQRDERSYLGRHVLERTGMRTRMDDPTEREEQDRG</sequence>
<name>A0A9X2DBD5_9ACTN</name>
<dbReference type="Proteomes" id="UP001139485">
    <property type="component" value="Unassembled WGS sequence"/>
</dbReference>
<dbReference type="AlphaFoldDB" id="A0A9X2DBD5"/>
<keyword evidence="2" id="KW-1185">Reference proteome</keyword>
<comment type="caution">
    <text evidence="1">The sequence shown here is derived from an EMBL/GenBank/DDBJ whole genome shotgun (WGS) entry which is preliminary data.</text>
</comment>
<reference evidence="1" key="1">
    <citation type="submission" date="2022-05" db="EMBL/GenBank/DDBJ databases">
        <authorList>
            <person name="Tuo L."/>
        </authorList>
    </citation>
    <scope>NUCLEOTIDE SEQUENCE</scope>
    <source>
        <strain evidence="1">BSK12Z-4</strain>
    </source>
</reference>
<gene>
    <name evidence="1" type="ORF">M8330_19550</name>
</gene>
<accession>A0A9X2DBD5</accession>